<protein>
    <submittedName>
        <fullName evidence="1">Alcohol acetyltransferase</fullName>
    </submittedName>
</protein>
<accession>A0A397SEH3</accession>
<dbReference type="InterPro" id="IPR052058">
    <property type="entry name" value="Alcohol_O-acetyltransferase"/>
</dbReference>
<gene>
    <name evidence="1" type="ORF">C1645_788017</name>
</gene>
<dbReference type="InterPro" id="IPR010828">
    <property type="entry name" value="Atf2/Sli1-like"/>
</dbReference>
<sequence>MSTNINNIVRPLGNLERFFQIVHDIDYYYNVGLTIRYKIPKNVSLPTSTSIPDEIKNKILRILYPTLEQTILKEPSLAVSFANLHTSKPLFVRLLEIDLNRIVRFVIVNDDHDIEQLLEEEHTTKFNVEDNSIPLWRIVVGIKRDFNIKKETTNWNLIISIIWHHAIGDGKSALVFYSSFNESLLENLNKNHSLQDSFNELKSNITLPQQSTIPFCKPLEKCVNIKFPFLFLVKEVFRDFVLPKFLKRKLLKGYWLGDIPTYSLSKNITKILLYSITVEEFKSLLSQSRQHNTTITSIFNISLLFSAYHHLILASNKDDNISKDAKKLAPFDTIKLDTCINLRPYSTPELPWTQSGIYVSDQFLIYKYPKPNNTSDNDKDSYPELDFWKMSREFREQLINRGISDSIEYLGITKLILNDRKKFENMLHKKIDGEIMGRENSVMISNIGKFPKILSNLEGNISDNEWTIDDMIFSQSSVNFSSGITISIISYEDKLTFSLAYQINTISHEKVVRFGEGIVKCLKFVAKNENVTLQDLI</sequence>
<dbReference type="Proteomes" id="UP000265703">
    <property type="component" value="Unassembled WGS sequence"/>
</dbReference>
<evidence type="ECO:0000313" key="1">
    <source>
        <dbReference type="EMBL" id="RIA82635.1"/>
    </source>
</evidence>
<keyword evidence="1" id="KW-0808">Transferase</keyword>
<dbReference type="PANTHER" id="PTHR28037">
    <property type="entry name" value="ALCOHOL O-ACETYLTRANSFERASE 1-RELATED"/>
    <property type="match status" value="1"/>
</dbReference>
<dbReference type="OrthoDB" id="2150604at2759"/>
<dbReference type="EMBL" id="QKYT01000645">
    <property type="protein sequence ID" value="RIA82635.1"/>
    <property type="molecule type" value="Genomic_DNA"/>
</dbReference>
<evidence type="ECO:0000313" key="2">
    <source>
        <dbReference type="Proteomes" id="UP000265703"/>
    </source>
</evidence>
<dbReference type="PANTHER" id="PTHR28037:SF1">
    <property type="entry name" value="ALCOHOL O-ACETYLTRANSFERASE 1-RELATED"/>
    <property type="match status" value="1"/>
</dbReference>
<comment type="caution">
    <text evidence="1">The sequence shown here is derived from an EMBL/GenBank/DDBJ whole genome shotgun (WGS) entry which is preliminary data.</text>
</comment>
<name>A0A397SEH3_9GLOM</name>
<organism evidence="1 2">
    <name type="scientific">Glomus cerebriforme</name>
    <dbReference type="NCBI Taxonomy" id="658196"/>
    <lineage>
        <taxon>Eukaryota</taxon>
        <taxon>Fungi</taxon>
        <taxon>Fungi incertae sedis</taxon>
        <taxon>Mucoromycota</taxon>
        <taxon>Glomeromycotina</taxon>
        <taxon>Glomeromycetes</taxon>
        <taxon>Glomerales</taxon>
        <taxon>Glomeraceae</taxon>
        <taxon>Glomus</taxon>
    </lineage>
</organism>
<reference evidence="1 2" key="1">
    <citation type="submission" date="2018-06" db="EMBL/GenBank/DDBJ databases">
        <title>Comparative genomics reveals the genomic features of Rhizophagus irregularis, R. cerebriforme, R. diaphanum and Gigaspora rosea, and their symbiotic lifestyle signature.</title>
        <authorList>
            <person name="Morin E."/>
            <person name="San Clemente H."/>
            <person name="Chen E.C.H."/>
            <person name="De La Providencia I."/>
            <person name="Hainaut M."/>
            <person name="Kuo A."/>
            <person name="Kohler A."/>
            <person name="Murat C."/>
            <person name="Tang N."/>
            <person name="Roy S."/>
            <person name="Loubradou J."/>
            <person name="Henrissat B."/>
            <person name="Grigoriev I.V."/>
            <person name="Corradi N."/>
            <person name="Roux C."/>
            <person name="Martin F.M."/>
        </authorList>
    </citation>
    <scope>NUCLEOTIDE SEQUENCE [LARGE SCALE GENOMIC DNA]</scope>
    <source>
        <strain evidence="1 2">DAOM 227022</strain>
    </source>
</reference>
<dbReference type="STRING" id="658196.A0A397SEH3"/>
<dbReference type="GO" id="GO:0008080">
    <property type="term" value="F:N-acetyltransferase activity"/>
    <property type="evidence" value="ECO:0007669"/>
    <property type="project" value="TreeGrafter"/>
</dbReference>
<proteinExistence type="predicted"/>
<dbReference type="AlphaFoldDB" id="A0A397SEH3"/>
<dbReference type="Pfam" id="PF07247">
    <property type="entry name" value="AATase"/>
    <property type="match status" value="1"/>
</dbReference>
<keyword evidence="2" id="KW-1185">Reference proteome</keyword>